<protein>
    <submittedName>
        <fullName evidence="2">Uncharacterized protein</fullName>
    </submittedName>
</protein>
<organism evidence="2 3">
    <name type="scientific">Oryzias sinensis</name>
    <name type="common">Chinese medaka</name>
    <dbReference type="NCBI Taxonomy" id="183150"/>
    <lineage>
        <taxon>Eukaryota</taxon>
        <taxon>Metazoa</taxon>
        <taxon>Chordata</taxon>
        <taxon>Craniata</taxon>
        <taxon>Vertebrata</taxon>
        <taxon>Euteleostomi</taxon>
        <taxon>Actinopterygii</taxon>
        <taxon>Neopterygii</taxon>
        <taxon>Teleostei</taxon>
        <taxon>Neoteleostei</taxon>
        <taxon>Acanthomorphata</taxon>
        <taxon>Ovalentaria</taxon>
        <taxon>Atherinomorphae</taxon>
        <taxon>Beloniformes</taxon>
        <taxon>Adrianichthyidae</taxon>
        <taxon>Oryziinae</taxon>
        <taxon>Oryzias</taxon>
    </lineage>
</organism>
<name>A0A8C8DID2_9TELE</name>
<reference evidence="2" key="2">
    <citation type="submission" date="2025-09" db="UniProtKB">
        <authorList>
            <consortium name="Ensembl"/>
        </authorList>
    </citation>
    <scope>IDENTIFICATION</scope>
</reference>
<feature type="compositionally biased region" description="Pro residues" evidence="1">
    <location>
        <begin position="1"/>
        <end position="12"/>
    </location>
</feature>
<dbReference type="AlphaFoldDB" id="A0A8C8DID2"/>
<dbReference type="GeneTree" id="ENSGT00990000211096"/>
<feature type="region of interest" description="Disordered" evidence="1">
    <location>
        <begin position="1"/>
        <end position="47"/>
    </location>
</feature>
<evidence type="ECO:0000313" key="2">
    <source>
        <dbReference type="Ensembl" id="ENSOSIP00000007771.1"/>
    </source>
</evidence>
<keyword evidence="3" id="KW-1185">Reference proteome</keyword>
<feature type="compositionally biased region" description="Polar residues" evidence="1">
    <location>
        <begin position="67"/>
        <end position="84"/>
    </location>
</feature>
<accession>A0A8C8DID2</accession>
<evidence type="ECO:0000256" key="1">
    <source>
        <dbReference type="SAM" id="MobiDB-lite"/>
    </source>
</evidence>
<dbReference type="Proteomes" id="UP000694383">
    <property type="component" value="Unplaced"/>
</dbReference>
<feature type="compositionally biased region" description="Polar residues" evidence="1">
    <location>
        <begin position="17"/>
        <end position="28"/>
    </location>
</feature>
<evidence type="ECO:0000313" key="3">
    <source>
        <dbReference type="Proteomes" id="UP000694383"/>
    </source>
</evidence>
<sequence length="230" mass="24971">MHAPSLDPPPPDLMAGGSQQMGLESASTHSEHDSFIKSSQNTKESMGFLGQGLKQLFQLQRKRLSFSRGTSPSAPRVNFESSCCDSDHPSAPVVHSTAGRGSAAAGMIRRGTSLQSRRSKGSGSASGDRDPLLRGSPQAPQRRYTHDPQQHTSRRRSSSTTETTPCSPVPGYSSGDVGLSSGYQSTEETDRVSAGSHQSLSRHQRCQTYFQRGPHQYNGCPQRARYNLYM</sequence>
<dbReference type="Ensembl" id="ENSOSIT00000008301.1">
    <property type="protein sequence ID" value="ENSOSIP00000007771.1"/>
    <property type="gene ID" value="ENSOSIG00000005103.1"/>
</dbReference>
<reference evidence="2" key="1">
    <citation type="submission" date="2025-08" db="UniProtKB">
        <authorList>
            <consortium name="Ensembl"/>
        </authorList>
    </citation>
    <scope>IDENTIFICATION</scope>
</reference>
<feature type="region of interest" description="Disordered" evidence="1">
    <location>
        <begin position="65"/>
        <end position="201"/>
    </location>
</feature>
<proteinExistence type="predicted"/>